<evidence type="ECO:0000313" key="2">
    <source>
        <dbReference type="Proteomes" id="UP000001542"/>
    </source>
</evidence>
<reference evidence="1" key="1">
    <citation type="submission" date="2006-10" db="EMBL/GenBank/DDBJ databases">
        <authorList>
            <person name="Amadeo P."/>
            <person name="Zhao Q."/>
            <person name="Wortman J."/>
            <person name="Fraser-Liggett C."/>
            <person name="Carlton J."/>
        </authorList>
    </citation>
    <scope>NUCLEOTIDE SEQUENCE</scope>
    <source>
        <strain evidence="1">G3</strain>
    </source>
</reference>
<dbReference type="EMBL" id="DS114278">
    <property type="protein sequence ID" value="EAX88700.1"/>
    <property type="molecule type" value="Genomic_DNA"/>
</dbReference>
<dbReference type="KEGG" id="tva:4746361"/>
<dbReference type="RefSeq" id="XP_001301630.1">
    <property type="nucleotide sequence ID" value="XM_001301629.1"/>
</dbReference>
<sequence>MEKTLEELSNLLKDFDKEFLTIMDIDSLNKPFKRVMYEVKLISTYWHDSLNYQHEIFELVKHLKDLHPDEEAETDIHQAEIDFVDLHVSIMPIYDAVIEKLRNEYILWRNFRCNTMEDNEEKTKIEIEKAEQNAWNIVSETISNSCIGTFTFTLYNFSKQLAPKSIESLKYHTKRLTEIHLNYLCHNPQYDLIEAH</sequence>
<dbReference type="VEuPathDB" id="TrichDB:TVAG_294060"/>
<gene>
    <name evidence="1" type="ORF">TVAG_294060</name>
</gene>
<name>A2G2C1_TRIV3</name>
<dbReference type="Proteomes" id="UP000001542">
    <property type="component" value="Unassembled WGS sequence"/>
</dbReference>
<evidence type="ECO:0000313" key="1">
    <source>
        <dbReference type="EMBL" id="EAX88700.1"/>
    </source>
</evidence>
<dbReference type="VEuPathDB" id="TrichDB:TVAGG3_0541890"/>
<protein>
    <submittedName>
        <fullName evidence="1">Uncharacterized protein</fullName>
    </submittedName>
</protein>
<organism evidence="1 2">
    <name type="scientific">Trichomonas vaginalis (strain ATCC PRA-98 / G3)</name>
    <dbReference type="NCBI Taxonomy" id="412133"/>
    <lineage>
        <taxon>Eukaryota</taxon>
        <taxon>Metamonada</taxon>
        <taxon>Parabasalia</taxon>
        <taxon>Trichomonadida</taxon>
        <taxon>Trichomonadidae</taxon>
        <taxon>Trichomonas</taxon>
    </lineage>
</organism>
<accession>A2G2C1</accession>
<dbReference type="InParanoid" id="A2G2C1"/>
<proteinExistence type="predicted"/>
<reference evidence="1" key="2">
    <citation type="journal article" date="2007" name="Science">
        <title>Draft genome sequence of the sexually transmitted pathogen Trichomonas vaginalis.</title>
        <authorList>
            <person name="Carlton J.M."/>
            <person name="Hirt R.P."/>
            <person name="Silva J.C."/>
            <person name="Delcher A.L."/>
            <person name="Schatz M."/>
            <person name="Zhao Q."/>
            <person name="Wortman J.R."/>
            <person name="Bidwell S.L."/>
            <person name="Alsmark U.C.M."/>
            <person name="Besteiro S."/>
            <person name="Sicheritz-Ponten T."/>
            <person name="Noel C.J."/>
            <person name="Dacks J.B."/>
            <person name="Foster P.G."/>
            <person name="Simillion C."/>
            <person name="Van de Peer Y."/>
            <person name="Miranda-Saavedra D."/>
            <person name="Barton G.J."/>
            <person name="Westrop G.D."/>
            <person name="Mueller S."/>
            <person name="Dessi D."/>
            <person name="Fiori P.L."/>
            <person name="Ren Q."/>
            <person name="Paulsen I."/>
            <person name="Zhang H."/>
            <person name="Bastida-Corcuera F.D."/>
            <person name="Simoes-Barbosa A."/>
            <person name="Brown M.T."/>
            <person name="Hayes R.D."/>
            <person name="Mukherjee M."/>
            <person name="Okumura C.Y."/>
            <person name="Schneider R."/>
            <person name="Smith A.J."/>
            <person name="Vanacova S."/>
            <person name="Villalvazo M."/>
            <person name="Haas B.J."/>
            <person name="Pertea M."/>
            <person name="Feldblyum T.V."/>
            <person name="Utterback T.R."/>
            <person name="Shu C.L."/>
            <person name="Osoegawa K."/>
            <person name="de Jong P.J."/>
            <person name="Hrdy I."/>
            <person name="Horvathova L."/>
            <person name="Zubacova Z."/>
            <person name="Dolezal P."/>
            <person name="Malik S.B."/>
            <person name="Logsdon J.M. Jr."/>
            <person name="Henze K."/>
            <person name="Gupta A."/>
            <person name="Wang C.C."/>
            <person name="Dunne R.L."/>
            <person name="Upcroft J.A."/>
            <person name="Upcroft P."/>
            <person name="White O."/>
            <person name="Salzberg S.L."/>
            <person name="Tang P."/>
            <person name="Chiu C.-H."/>
            <person name="Lee Y.-S."/>
            <person name="Embley T.M."/>
            <person name="Coombs G.H."/>
            <person name="Mottram J.C."/>
            <person name="Tachezy J."/>
            <person name="Fraser-Liggett C.M."/>
            <person name="Johnson P.J."/>
        </authorList>
    </citation>
    <scope>NUCLEOTIDE SEQUENCE [LARGE SCALE GENOMIC DNA]</scope>
    <source>
        <strain evidence="1">G3</strain>
    </source>
</reference>
<dbReference type="AlphaFoldDB" id="A2G2C1"/>
<keyword evidence="2" id="KW-1185">Reference proteome</keyword>